<evidence type="ECO:0000256" key="1">
    <source>
        <dbReference type="ARBA" id="ARBA00001849"/>
    </source>
</evidence>
<comment type="caution">
    <text evidence="10">The sequence shown here is derived from an EMBL/GenBank/DDBJ whole genome shotgun (WGS) entry which is preliminary data.</text>
</comment>
<evidence type="ECO:0000313" key="11">
    <source>
        <dbReference type="Proteomes" id="UP000469523"/>
    </source>
</evidence>
<comment type="similarity">
    <text evidence="8">Belongs to the RNR ribonuclease family. RNase R subfamily.</text>
</comment>
<dbReference type="HAMAP" id="MF_01895">
    <property type="entry name" value="RNase_R"/>
    <property type="match status" value="1"/>
</dbReference>
<dbReference type="GO" id="GO:0008859">
    <property type="term" value="F:exoribonuclease II activity"/>
    <property type="evidence" value="ECO:0007669"/>
    <property type="project" value="UniProtKB-UniRule"/>
</dbReference>
<dbReference type="InterPro" id="IPR003029">
    <property type="entry name" value="S1_domain"/>
</dbReference>
<sequence length="703" mass="81899">MSIREIIIEFMEEKKYSPMLKEELAVHFDIGRRELEDFYNILQGLEKEGIIIKAKNERYGLIDNDYLVAGILEGHERGFGFVVSKDKIRQDIFIPAENMNGAMHGDRVIANLTKRQEGQRREEGEIIRILERGNKTIVGTFEDNRNFGFVVPDDRKIGYDIYIPKAKTMKAKTSQKVVIEITQWPEPRRNPEGKVIEVLGYLDEKGTDILSIIRHFNLPEEFPNRVQEIAERIPQEVEKDEAARRVDLRHLNTFTIDGIDAKDIDDAVSIEKKDNGNYYLGVHIADVAHYVKERAVLDKEAFQRGNSVYLIDRVIPMLPKELSNGICSLNPNVDRLTLSVMMEIDKKGKVVDHEIVEGLINSKQRLVYDDVSDFLENDDEEAKKKLVNVADDLKLMEELCHILYEKRERRGSIDFEFPETKIILDEKGVPVEIKKEDRRIANRLIEEFMLVCNETVAERFFWSQTPFLYRTHEEPSPEKIASFSKLIHNFGYTLKGQNEIHPKELQLLTREVKGKKEETLINTLMLRSLKKAVYSSEPGIHFGLAAQYYSHFTAPIRRYPDLVIHRIIKSYLHGKLNHQVQQKLEVTLPEIAEHTSMTERRAEEAEREVEDMKKAQYMTRHIGEEFEGIVSSLTSFGMFVQLENTIEGLVHFNNMLDDYYHFDEEKYYIIGERTNRIYRLGDIIKIRVIDANVMTRNIDFELI</sequence>
<dbReference type="GO" id="GO:0006402">
    <property type="term" value="P:mRNA catabolic process"/>
    <property type="evidence" value="ECO:0007669"/>
    <property type="project" value="TreeGrafter"/>
</dbReference>
<dbReference type="RefSeq" id="WP_154439132.1">
    <property type="nucleotide sequence ID" value="NZ_VUNQ01000006.1"/>
</dbReference>
<dbReference type="EC" id="3.1.13.1" evidence="8"/>
<evidence type="ECO:0000256" key="7">
    <source>
        <dbReference type="ARBA" id="ARBA00022884"/>
    </source>
</evidence>
<dbReference type="SMART" id="SM00316">
    <property type="entry name" value="S1"/>
    <property type="match status" value="1"/>
</dbReference>
<protein>
    <recommendedName>
        <fullName evidence="8">Ribonuclease R</fullName>
        <shortName evidence="8">RNase R</shortName>
        <ecNumber evidence="8">3.1.13.1</ecNumber>
    </recommendedName>
</protein>
<name>A0A6N7XG77_9FIRM</name>
<dbReference type="EMBL" id="VUNQ01000006">
    <property type="protein sequence ID" value="MSU00706.1"/>
    <property type="molecule type" value="Genomic_DNA"/>
</dbReference>
<keyword evidence="11" id="KW-1185">Reference proteome</keyword>
<dbReference type="NCBIfam" id="TIGR00358">
    <property type="entry name" value="3_prime_RNase"/>
    <property type="match status" value="1"/>
</dbReference>
<evidence type="ECO:0000256" key="3">
    <source>
        <dbReference type="ARBA" id="ARBA00022490"/>
    </source>
</evidence>
<comment type="catalytic activity">
    <reaction evidence="1 8">
        <text>Exonucleolytic cleavage in the 3'- to 5'-direction to yield nucleoside 5'-phosphates.</text>
        <dbReference type="EC" id="3.1.13.1"/>
    </reaction>
</comment>
<evidence type="ECO:0000256" key="6">
    <source>
        <dbReference type="ARBA" id="ARBA00022839"/>
    </source>
</evidence>
<keyword evidence="3 8" id="KW-0963">Cytoplasm</keyword>
<keyword evidence="5 8" id="KW-0378">Hydrolase</keyword>
<dbReference type="InterPro" id="IPR050180">
    <property type="entry name" value="RNR_Ribonuclease"/>
</dbReference>
<dbReference type="AlphaFoldDB" id="A0A6N7XG77"/>
<dbReference type="InterPro" id="IPR022966">
    <property type="entry name" value="RNase_II/R_CS"/>
</dbReference>
<dbReference type="PANTHER" id="PTHR23355">
    <property type="entry name" value="RIBONUCLEASE"/>
    <property type="match status" value="1"/>
</dbReference>
<dbReference type="NCBIfam" id="TIGR02063">
    <property type="entry name" value="RNase_R"/>
    <property type="match status" value="1"/>
</dbReference>
<dbReference type="SMART" id="SM00955">
    <property type="entry name" value="RNB"/>
    <property type="match status" value="1"/>
</dbReference>
<dbReference type="Proteomes" id="UP000469523">
    <property type="component" value="Unassembled WGS sequence"/>
</dbReference>
<evidence type="ECO:0000256" key="2">
    <source>
        <dbReference type="ARBA" id="ARBA00004496"/>
    </source>
</evidence>
<comment type="function">
    <text evidence="8">3'-5' exoribonuclease that releases 5'-nucleoside monophosphates and is involved in maturation of structured RNAs.</text>
</comment>
<keyword evidence="7 8" id="KW-0694">RNA-binding</keyword>
<dbReference type="Pfam" id="PF08206">
    <property type="entry name" value="OB_RNB"/>
    <property type="match status" value="1"/>
</dbReference>
<dbReference type="Pfam" id="PF17876">
    <property type="entry name" value="CSD2"/>
    <property type="match status" value="1"/>
</dbReference>
<organism evidence="10 11">
    <name type="scientific">Tissierella pigra</name>
    <dbReference type="NCBI Taxonomy" id="2607614"/>
    <lineage>
        <taxon>Bacteria</taxon>
        <taxon>Bacillati</taxon>
        <taxon>Bacillota</taxon>
        <taxon>Tissierellia</taxon>
        <taxon>Tissierellales</taxon>
        <taxon>Tissierellaceae</taxon>
        <taxon>Tissierella</taxon>
    </lineage>
</organism>
<evidence type="ECO:0000256" key="8">
    <source>
        <dbReference type="HAMAP-Rule" id="MF_01895"/>
    </source>
</evidence>
<keyword evidence="4 8" id="KW-0540">Nuclease</keyword>
<feature type="domain" description="S1 motif" evidence="9">
    <location>
        <begin position="623"/>
        <end position="703"/>
    </location>
</feature>
<dbReference type="GO" id="GO:0005829">
    <property type="term" value="C:cytosol"/>
    <property type="evidence" value="ECO:0007669"/>
    <property type="project" value="TreeGrafter"/>
</dbReference>
<dbReference type="InterPro" id="IPR004476">
    <property type="entry name" value="RNase_II/RNase_R"/>
</dbReference>
<dbReference type="InterPro" id="IPR011129">
    <property type="entry name" value="CSD"/>
</dbReference>
<dbReference type="Gene3D" id="2.40.50.140">
    <property type="entry name" value="Nucleic acid-binding proteins"/>
    <property type="match status" value="3"/>
</dbReference>
<proteinExistence type="inferred from homology"/>
<dbReference type="InterPro" id="IPR012340">
    <property type="entry name" value="NA-bd_OB-fold"/>
</dbReference>
<dbReference type="PROSITE" id="PS50126">
    <property type="entry name" value="S1"/>
    <property type="match status" value="1"/>
</dbReference>
<gene>
    <name evidence="8 10" type="primary">rnr</name>
    <name evidence="10" type="ORF">FYJ83_04390</name>
</gene>
<dbReference type="PANTHER" id="PTHR23355:SF9">
    <property type="entry name" value="DIS3-LIKE EXONUCLEASE 2"/>
    <property type="match status" value="1"/>
</dbReference>
<dbReference type="InterPro" id="IPR040476">
    <property type="entry name" value="CSD2"/>
</dbReference>
<evidence type="ECO:0000256" key="4">
    <source>
        <dbReference type="ARBA" id="ARBA00022722"/>
    </source>
</evidence>
<comment type="subcellular location">
    <subcellularLocation>
        <location evidence="2 8">Cytoplasm</location>
    </subcellularLocation>
</comment>
<dbReference type="CDD" id="cd04471">
    <property type="entry name" value="S1_RNase_R"/>
    <property type="match status" value="1"/>
</dbReference>
<keyword evidence="6 8" id="KW-0269">Exonuclease</keyword>
<evidence type="ECO:0000259" key="9">
    <source>
        <dbReference type="PROSITE" id="PS50126"/>
    </source>
</evidence>
<dbReference type="Pfam" id="PF00773">
    <property type="entry name" value="RNB"/>
    <property type="match status" value="1"/>
</dbReference>
<dbReference type="InterPro" id="IPR011805">
    <property type="entry name" value="RNase_R"/>
</dbReference>
<dbReference type="GO" id="GO:0003723">
    <property type="term" value="F:RNA binding"/>
    <property type="evidence" value="ECO:0007669"/>
    <property type="project" value="UniProtKB-UniRule"/>
</dbReference>
<dbReference type="PROSITE" id="PS01175">
    <property type="entry name" value="RIBONUCLEASE_II"/>
    <property type="match status" value="1"/>
</dbReference>
<reference evidence="10 11" key="1">
    <citation type="submission" date="2019-09" db="EMBL/GenBank/DDBJ databases">
        <title>In-depth cultivation of the pig gut microbiome towards novel bacterial diversity and tailored functional studies.</title>
        <authorList>
            <person name="Wylensek D."/>
            <person name="Hitch T.C.A."/>
            <person name="Clavel T."/>
        </authorList>
    </citation>
    <scope>NUCLEOTIDE SEQUENCE [LARGE SCALE GENOMIC DNA]</scope>
    <source>
        <strain evidence="10 11">WCA3-693-APC-4?</strain>
    </source>
</reference>
<dbReference type="SUPFAM" id="SSF50249">
    <property type="entry name" value="Nucleic acid-binding proteins"/>
    <property type="match status" value="3"/>
</dbReference>
<evidence type="ECO:0000256" key="5">
    <source>
        <dbReference type="ARBA" id="ARBA00022801"/>
    </source>
</evidence>
<accession>A0A6N7XG77</accession>
<dbReference type="Pfam" id="PF00575">
    <property type="entry name" value="S1"/>
    <property type="match status" value="1"/>
</dbReference>
<dbReference type="InterPro" id="IPR001900">
    <property type="entry name" value="RNase_II/R"/>
</dbReference>
<evidence type="ECO:0000313" key="10">
    <source>
        <dbReference type="EMBL" id="MSU00706.1"/>
    </source>
</evidence>
<dbReference type="SMART" id="SM00357">
    <property type="entry name" value="CSP"/>
    <property type="match status" value="2"/>
</dbReference>
<dbReference type="InterPro" id="IPR013223">
    <property type="entry name" value="RNase_B_OB_dom"/>
</dbReference>